<keyword evidence="4" id="KW-1185">Reference proteome</keyword>
<dbReference type="Proteomes" id="UP000051672">
    <property type="component" value="Unassembled WGS sequence"/>
</dbReference>
<dbReference type="PATRIC" id="fig|1423727.3.peg.718"/>
<evidence type="ECO:0000256" key="2">
    <source>
        <dbReference type="SAM" id="Phobius"/>
    </source>
</evidence>
<evidence type="ECO:0000313" key="3">
    <source>
        <dbReference type="EMBL" id="KRM72996.1"/>
    </source>
</evidence>
<comment type="caution">
    <text evidence="3">The sequence shown here is derived from an EMBL/GenBank/DDBJ whole genome shotgun (WGS) entry which is preliminary data.</text>
</comment>
<keyword evidence="2" id="KW-0472">Membrane</keyword>
<dbReference type="AlphaFoldDB" id="A0A0R2B4X8"/>
<accession>A0A0R2B4X8</accession>
<dbReference type="InterPro" id="IPR009708">
    <property type="entry name" value="Phage_A118_holin/antiholin"/>
</dbReference>
<proteinExistence type="predicted"/>
<reference evidence="3 4" key="1">
    <citation type="journal article" date="2015" name="Genome Announc.">
        <title>Expanding the biotechnology potential of lactobacilli through comparative genomics of 213 strains and associated genera.</title>
        <authorList>
            <person name="Sun Z."/>
            <person name="Harris H.M."/>
            <person name="McCann A."/>
            <person name="Guo C."/>
            <person name="Argimon S."/>
            <person name="Zhang W."/>
            <person name="Yang X."/>
            <person name="Jeffery I.B."/>
            <person name="Cooney J.C."/>
            <person name="Kagawa T.F."/>
            <person name="Liu W."/>
            <person name="Song Y."/>
            <person name="Salvetti E."/>
            <person name="Wrobel A."/>
            <person name="Rasinkangas P."/>
            <person name="Parkhill J."/>
            <person name="Rea M.C."/>
            <person name="O'Sullivan O."/>
            <person name="Ritari J."/>
            <person name="Douillard F.P."/>
            <person name="Paul Ross R."/>
            <person name="Yang R."/>
            <person name="Briner A.E."/>
            <person name="Felis G.E."/>
            <person name="de Vos W.M."/>
            <person name="Barrangou R."/>
            <person name="Klaenhammer T.R."/>
            <person name="Caufield P.W."/>
            <person name="Cui Y."/>
            <person name="Zhang H."/>
            <person name="O'Toole P.W."/>
        </authorList>
    </citation>
    <scope>NUCLEOTIDE SEQUENCE [LARGE SCALE GENOMIC DNA]</scope>
    <source>
        <strain evidence="3 4">DSM 23927</strain>
    </source>
</reference>
<dbReference type="Pfam" id="PF06946">
    <property type="entry name" value="Phage_holin_5_1"/>
    <property type="match status" value="1"/>
</dbReference>
<sequence length="135" mass="14274">MDLITSLNLGTAAELAISAVIIFALTQAVKQTRLDNRWLPWVSMAIGIVAGLVAVMATNDNNWFNGGLMGLLVGAAVSGLFDGFKGFSSKSFGTTEIISNPTSAVLPKQEISDDLLKPSPHENEKDDKAQPKGGE</sequence>
<keyword evidence="2" id="KW-1133">Transmembrane helix</keyword>
<organism evidence="3 4">
    <name type="scientific">Lacticaseibacillus brantae DSM 23927</name>
    <dbReference type="NCBI Taxonomy" id="1423727"/>
    <lineage>
        <taxon>Bacteria</taxon>
        <taxon>Bacillati</taxon>
        <taxon>Bacillota</taxon>
        <taxon>Bacilli</taxon>
        <taxon>Lactobacillales</taxon>
        <taxon>Lactobacillaceae</taxon>
        <taxon>Lacticaseibacillus</taxon>
    </lineage>
</organism>
<feature type="compositionally biased region" description="Basic and acidic residues" evidence="1">
    <location>
        <begin position="110"/>
        <end position="135"/>
    </location>
</feature>
<dbReference type="EMBL" id="AYZQ01000001">
    <property type="protein sequence ID" value="KRM72996.1"/>
    <property type="molecule type" value="Genomic_DNA"/>
</dbReference>
<gene>
    <name evidence="3" type="ORF">FC34_GL000714</name>
</gene>
<feature type="transmembrane region" description="Helical" evidence="2">
    <location>
        <begin position="38"/>
        <end position="57"/>
    </location>
</feature>
<dbReference type="OrthoDB" id="2299198at2"/>
<feature type="transmembrane region" description="Helical" evidence="2">
    <location>
        <begin position="6"/>
        <end position="26"/>
    </location>
</feature>
<evidence type="ECO:0000256" key="1">
    <source>
        <dbReference type="SAM" id="MobiDB-lite"/>
    </source>
</evidence>
<evidence type="ECO:0000313" key="4">
    <source>
        <dbReference type="Proteomes" id="UP000051672"/>
    </source>
</evidence>
<dbReference type="RefSeq" id="WP_157052212.1">
    <property type="nucleotide sequence ID" value="NZ_AYZQ01000001.1"/>
</dbReference>
<feature type="region of interest" description="Disordered" evidence="1">
    <location>
        <begin position="108"/>
        <end position="135"/>
    </location>
</feature>
<protein>
    <recommendedName>
        <fullName evidence="5">Holin</fullName>
    </recommendedName>
</protein>
<feature type="transmembrane region" description="Helical" evidence="2">
    <location>
        <begin position="63"/>
        <end position="81"/>
    </location>
</feature>
<keyword evidence="2" id="KW-0812">Transmembrane</keyword>
<evidence type="ECO:0008006" key="5">
    <source>
        <dbReference type="Google" id="ProtNLM"/>
    </source>
</evidence>
<name>A0A0R2B4X8_9LACO</name>
<dbReference type="STRING" id="1423727.FC34_GL000714"/>